<organism evidence="2 3">
    <name type="scientific">Lederbergia graminis</name>
    <dbReference type="NCBI Taxonomy" id="735518"/>
    <lineage>
        <taxon>Bacteria</taxon>
        <taxon>Bacillati</taxon>
        <taxon>Bacillota</taxon>
        <taxon>Bacilli</taxon>
        <taxon>Bacillales</taxon>
        <taxon>Bacillaceae</taxon>
        <taxon>Lederbergia</taxon>
    </lineage>
</organism>
<feature type="transmembrane region" description="Helical" evidence="1">
    <location>
        <begin position="77"/>
        <end position="96"/>
    </location>
</feature>
<name>A0ABW0LGK6_9BACI</name>
<feature type="transmembrane region" description="Helical" evidence="1">
    <location>
        <begin position="5"/>
        <end position="25"/>
    </location>
</feature>
<comment type="caution">
    <text evidence="2">The sequence shown here is derived from an EMBL/GenBank/DDBJ whole genome shotgun (WGS) entry which is preliminary data.</text>
</comment>
<keyword evidence="1" id="KW-1133">Transmembrane helix</keyword>
<gene>
    <name evidence="2" type="ORF">ACFPM4_09235</name>
</gene>
<sequence length="107" mass="12539">MRKYLFYILLGLMILSWGLGIYYVTVYDIPISVVPLLDNKFYWASSFKAMLGLTIIITIISLVAFMFRKYYNRFSKWYIIHGVGIFLWGFTLFSQARIAAFNLGICH</sequence>
<keyword evidence="3" id="KW-1185">Reference proteome</keyword>
<reference evidence="3" key="1">
    <citation type="journal article" date="2019" name="Int. J. Syst. Evol. Microbiol.">
        <title>The Global Catalogue of Microorganisms (GCM) 10K type strain sequencing project: providing services to taxonomists for standard genome sequencing and annotation.</title>
        <authorList>
            <consortium name="The Broad Institute Genomics Platform"/>
            <consortium name="The Broad Institute Genome Sequencing Center for Infectious Disease"/>
            <person name="Wu L."/>
            <person name="Ma J."/>
        </authorList>
    </citation>
    <scope>NUCLEOTIDE SEQUENCE [LARGE SCALE GENOMIC DNA]</scope>
    <source>
        <strain evidence="3">CGMCC 1.12237</strain>
    </source>
</reference>
<dbReference type="RefSeq" id="WP_382350538.1">
    <property type="nucleotide sequence ID" value="NZ_JBHSMC010000013.1"/>
</dbReference>
<keyword evidence="1" id="KW-0472">Membrane</keyword>
<protein>
    <submittedName>
        <fullName evidence="2">Uncharacterized protein</fullName>
    </submittedName>
</protein>
<evidence type="ECO:0000313" key="2">
    <source>
        <dbReference type="EMBL" id="MFC5464934.1"/>
    </source>
</evidence>
<dbReference type="Proteomes" id="UP001596147">
    <property type="component" value="Unassembled WGS sequence"/>
</dbReference>
<proteinExistence type="predicted"/>
<evidence type="ECO:0000313" key="3">
    <source>
        <dbReference type="Proteomes" id="UP001596147"/>
    </source>
</evidence>
<dbReference type="EMBL" id="JBHSMC010000013">
    <property type="protein sequence ID" value="MFC5464934.1"/>
    <property type="molecule type" value="Genomic_DNA"/>
</dbReference>
<feature type="transmembrane region" description="Helical" evidence="1">
    <location>
        <begin position="45"/>
        <end position="65"/>
    </location>
</feature>
<evidence type="ECO:0000256" key="1">
    <source>
        <dbReference type="SAM" id="Phobius"/>
    </source>
</evidence>
<accession>A0ABW0LGK6</accession>
<keyword evidence="1" id="KW-0812">Transmembrane</keyword>